<dbReference type="PANTHER" id="PTHR13799:SF14">
    <property type="entry name" value="GTP CYCLOHYDROLASE 1 TYPE 2 HOMOLOG"/>
    <property type="match status" value="1"/>
</dbReference>
<protein>
    <recommendedName>
        <fullName evidence="2">GTP cyclohydrolase 1 type 2 homolog</fullName>
    </recommendedName>
</protein>
<dbReference type="InterPro" id="IPR002678">
    <property type="entry name" value="DUF34/NIF3"/>
</dbReference>
<evidence type="ECO:0000256" key="3">
    <source>
        <dbReference type="ARBA" id="ARBA00022723"/>
    </source>
</evidence>
<reference evidence="5" key="1">
    <citation type="submission" date="2016-04" db="EMBL/GenBank/DDBJ databases">
        <authorList>
            <person name="Evans L.H."/>
            <person name="Alamgir A."/>
            <person name="Owens N."/>
            <person name="Weber N.D."/>
            <person name="Virtaneva K."/>
            <person name="Barbian K."/>
            <person name="Babar A."/>
            <person name="Rosenke K."/>
        </authorList>
    </citation>
    <scope>NUCLEOTIDE SEQUENCE</scope>
    <source>
        <strain evidence="5">86</strain>
    </source>
</reference>
<feature type="binding site" evidence="4">
    <location>
        <position position="104"/>
    </location>
    <ligand>
        <name>a divalent metal cation</name>
        <dbReference type="ChEBI" id="CHEBI:60240"/>
        <label>1</label>
    </ligand>
</feature>
<evidence type="ECO:0000256" key="4">
    <source>
        <dbReference type="PIRSR" id="PIRSR602678-1"/>
    </source>
</evidence>
<dbReference type="FunFam" id="3.40.1390.30:FF:000001">
    <property type="entry name" value="GTP cyclohydrolase 1 type 2"/>
    <property type="match status" value="1"/>
</dbReference>
<feature type="binding site" evidence="4">
    <location>
        <position position="65"/>
    </location>
    <ligand>
        <name>a divalent metal cation</name>
        <dbReference type="ChEBI" id="CHEBI:60240"/>
        <label>1</label>
    </ligand>
</feature>
<feature type="binding site" evidence="4">
    <location>
        <position position="227"/>
    </location>
    <ligand>
        <name>a divalent metal cation</name>
        <dbReference type="ChEBI" id="CHEBI:60240"/>
        <label>1</label>
    </ligand>
</feature>
<sequence length="264" mass="28128">MAAVKEIYEYLDGLAPFGLQMSFDNAGLLVGRGDQHVTRILIALDITEEVVREAIEIGAELVVAHHPVIFHPAKGVTDGTPTGRTLLALVENRIAAICAHTNLDAVRDGVNDALARQLALADIEQLHQDGVDPAGAPYGIGRVGNAAGEKSAAEFSAFVKDTLSANGVRYVDGGRPVCRVAVGGGACADMMGDALAKGCDTFVTSDVRYHEFLDARAMGLSLIDAGHFPTENVVCPVLARWLEEGFPNLKIVISNRHHEVFSYL</sequence>
<evidence type="ECO:0000256" key="2">
    <source>
        <dbReference type="ARBA" id="ARBA00022112"/>
    </source>
</evidence>
<dbReference type="PANTHER" id="PTHR13799">
    <property type="entry name" value="NGG1 INTERACTING FACTOR 3"/>
    <property type="match status" value="1"/>
</dbReference>
<dbReference type="GO" id="GO:0005737">
    <property type="term" value="C:cytoplasm"/>
    <property type="evidence" value="ECO:0007669"/>
    <property type="project" value="TreeGrafter"/>
</dbReference>
<feature type="binding site" evidence="4">
    <location>
        <position position="66"/>
    </location>
    <ligand>
        <name>a divalent metal cation</name>
        <dbReference type="ChEBI" id="CHEBI:60240"/>
        <label>1</label>
    </ligand>
</feature>
<comment type="similarity">
    <text evidence="1">Belongs to the GTP cyclohydrolase I type 2/NIF3 family.</text>
</comment>
<gene>
    <name evidence="5" type="ORF">KL86CLO1_11797</name>
</gene>
<dbReference type="InterPro" id="IPR036069">
    <property type="entry name" value="DUF34/NIF3_sf"/>
</dbReference>
<name>A0A212JVW1_9FIRM</name>
<dbReference type="Pfam" id="PF01784">
    <property type="entry name" value="DUF34_NIF3"/>
    <property type="match status" value="1"/>
</dbReference>
<evidence type="ECO:0000313" key="5">
    <source>
        <dbReference type="EMBL" id="SBW03579.1"/>
    </source>
</evidence>
<dbReference type="SUPFAM" id="SSF102705">
    <property type="entry name" value="NIF3 (NGG1p interacting factor 3)-like"/>
    <property type="match status" value="1"/>
</dbReference>
<organism evidence="5">
    <name type="scientific">uncultured Eubacteriales bacterium</name>
    <dbReference type="NCBI Taxonomy" id="172733"/>
    <lineage>
        <taxon>Bacteria</taxon>
        <taxon>Bacillati</taxon>
        <taxon>Bacillota</taxon>
        <taxon>Clostridia</taxon>
        <taxon>Eubacteriales</taxon>
        <taxon>environmental samples</taxon>
    </lineage>
</organism>
<dbReference type="GO" id="GO:0046872">
    <property type="term" value="F:metal ion binding"/>
    <property type="evidence" value="ECO:0007669"/>
    <property type="project" value="UniProtKB-KW"/>
</dbReference>
<dbReference type="NCBIfam" id="TIGR00486">
    <property type="entry name" value="YbgI_SA1388"/>
    <property type="match status" value="1"/>
</dbReference>
<dbReference type="AlphaFoldDB" id="A0A212JVW1"/>
<feature type="binding site" evidence="4">
    <location>
        <position position="231"/>
    </location>
    <ligand>
        <name>a divalent metal cation</name>
        <dbReference type="ChEBI" id="CHEBI:60240"/>
        <label>1</label>
    </ligand>
</feature>
<accession>A0A212JVW1</accession>
<evidence type="ECO:0000256" key="1">
    <source>
        <dbReference type="ARBA" id="ARBA00006964"/>
    </source>
</evidence>
<keyword evidence="3 4" id="KW-0479">Metal-binding</keyword>
<proteinExistence type="inferred from homology"/>
<dbReference type="EMBL" id="FLUN01000001">
    <property type="protein sequence ID" value="SBW03579.1"/>
    <property type="molecule type" value="Genomic_DNA"/>
</dbReference>
<dbReference type="Gene3D" id="3.40.1390.30">
    <property type="entry name" value="NIF3 (NGG1p interacting factor 3)-like"/>
    <property type="match status" value="2"/>
</dbReference>